<dbReference type="AlphaFoldDB" id="A0A382L0M0"/>
<evidence type="ECO:0000259" key="1">
    <source>
        <dbReference type="Pfam" id="PF13860"/>
    </source>
</evidence>
<dbReference type="Pfam" id="PF13860">
    <property type="entry name" value="FlgD_ig"/>
    <property type="match status" value="1"/>
</dbReference>
<dbReference type="NCBIfam" id="TIGR04183">
    <property type="entry name" value="Por_Secre_tail"/>
    <property type="match status" value="1"/>
</dbReference>
<gene>
    <name evidence="2" type="ORF">METZ01_LOCUS281285</name>
</gene>
<dbReference type="EMBL" id="UINC01083079">
    <property type="protein sequence ID" value="SVC28431.1"/>
    <property type="molecule type" value="Genomic_DNA"/>
</dbReference>
<evidence type="ECO:0000313" key="2">
    <source>
        <dbReference type="EMBL" id="SVC28431.1"/>
    </source>
</evidence>
<sequence length="203" mass="23236">RYETHMINPHLSELPLPDSSSIYWSSVIDSVFRYIDEIYPYVSEIIAADDLAADQDPNYNSTYYNILWEELDSLTISVIHSAIVDLASIWKTAWINAGNPTLSFNNEQSIPNVYLFDQNYPNPFNPITTLKYDLPEQSMVNIFIYDLLGREVRTLVNTTQDAGFKSVIWDATNDFGKPVSAGVYLYKIQAGEFVQTRKMVLLK</sequence>
<protein>
    <recommendedName>
        <fullName evidence="1">FlgD/Vpr Ig-like domain-containing protein</fullName>
    </recommendedName>
</protein>
<accession>A0A382L0M0</accession>
<name>A0A382L0M0_9ZZZZ</name>
<reference evidence="2" key="1">
    <citation type="submission" date="2018-05" db="EMBL/GenBank/DDBJ databases">
        <authorList>
            <person name="Lanie J.A."/>
            <person name="Ng W.-L."/>
            <person name="Kazmierczak K.M."/>
            <person name="Andrzejewski T.M."/>
            <person name="Davidsen T.M."/>
            <person name="Wayne K.J."/>
            <person name="Tettelin H."/>
            <person name="Glass J.I."/>
            <person name="Rusch D."/>
            <person name="Podicherti R."/>
            <person name="Tsui H.-C.T."/>
            <person name="Winkler M.E."/>
        </authorList>
    </citation>
    <scope>NUCLEOTIDE SEQUENCE</scope>
</reference>
<dbReference type="InterPro" id="IPR026444">
    <property type="entry name" value="Secre_tail"/>
</dbReference>
<feature type="domain" description="FlgD/Vpr Ig-like" evidence="1">
    <location>
        <begin position="129"/>
        <end position="190"/>
    </location>
</feature>
<dbReference type="InterPro" id="IPR025965">
    <property type="entry name" value="FlgD/Vpr_Ig-like"/>
</dbReference>
<dbReference type="Gene3D" id="2.60.40.4070">
    <property type="match status" value="1"/>
</dbReference>
<organism evidence="2">
    <name type="scientific">marine metagenome</name>
    <dbReference type="NCBI Taxonomy" id="408172"/>
    <lineage>
        <taxon>unclassified sequences</taxon>
        <taxon>metagenomes</taxon>
        <taxon>ecological metagenomes</taxon>
    </lineage>
</organism>
<proteinExistence type="predicted"/>
<feature type="non-terminal residue" evidence="2">
    <location>
        <position position="1"/>
    </location>
</feature>